<reference evidence="2 3" key="1">
    <citation type="journal article" date="2012" name="J. Bacteriol.">
        <title>Complete Genome Sequence of the BTEX-Degrading Bacterium Pseudoxanthomonas spadix BD-a59.</title>
        <authorList>
            <person name="Lee S.H."/>
            <person name="Jin H.M."/>
            <person name="Lee H.J."/>
            <person name="Kim J.M."/>
            <person name="Jeon C.O."/>
        </authorList>
    </citation>
    <scope>NUCLEOTIDE SEQUENCE [LARGE SCALE GENOMIC DNA]</scope>
    <source>
        <strain evidence="2 3">BD-a59</strain>
    </source>
</reference>
<dbReference type="OrthoDB" id="190276at2"/>
<keyword evidence="3" id="KW-1185">Reference proteome</keyword>
<gene>
    <name evidence="2" type="ordered locus">DSC_07315</name>
</gene>
<dbReference type="GO" id="GO:0006307">
    <property type="term" value="P:DNA alkylation repair"/>
    <property type="evidence" value="ECO:0007669"/>
    <property type="project" value="InterPro"/>
</dbReference>
<dbReference type="Pfam" id="PF13532">
    <property type="entry name" value="2OG-FeII_Oxy_2"/>
    <property type="match status" value="1"/>
</dbReference>
<dbReference type="RefSeq" id="WP_014160290.1">
    <property type="nucleotide sequence ID" value="NC_016147.2"/>
</dbReference>
<dbReference type="InterPro" id="IPR032854">
    <property type="entry name" value="ALKBH3"/>
</dbReference>
<evidence type="ECO:0000313" key="3">
    <source>
        <dbReference type="Proteomes" id="UP000005870"/>
    </source>
</evidence>
<dbReference type="HOGENOM" id="CLU_048788_4_0_6"/>
<dbReference type="GO" id="GO:0051213">
    <property type="term" value="F:dioxygenase activity"/>
    <property type="evidence" value="ECO:0007669"/>
    <property type="project" value="InterPro"/>
</dbReference>
<accession>G7UT49</accession>
<dbReference type="EMBL" id="CP003093">
    <property type="protein sequence ID" value="AER56114.1"/>
    <property type="molecule type" value="Genomic_DNA"/>
</dbReference>
<dbReference type="InterPro" id="IPR037151">
    <property type="entry name" value="AlkB-like_sf"/>
</dbReference>
<dbReference type="eggNOG" id="COG3145">
    <property type="taxonomic scope" value="Bacteria"/>
</dbReference>
<evidence type="ECO:0000259" key="1">
    <source>
        <dbReference type="PROSITE" id="PS51471"/>
    </source>
</evidence>
<dbReference type="SUPFAM" id="SSF51197">
    <property type="entry name" value="Clavaminate synthase-like"/>
    <property type="match status" value="1"/>
</dbReference>
<dbReference type="KEGG" id="psd:DSC_07315"/>
<dbReference type="InterPro" id="IPR005123">
    <property type="entry name" value="Oxoglu/Fe-dep_dioxygenase_dom"/>
</dbReference>
<protein>
    <recommendedName>
        <fullName evidence="1">Fe2OG dioxygenase domain-containing protein</fullName>
    </recommendedName>
</protein>
<evidence type="ECO:0000313" key="2">
    <source>
        <dbReference type="EMBL" id="AER56114.1"/>
    </source>
</evidence>
<proteinExistence type="predicted"/>
<sequence length="193" mass="21814">MNAHPHDLFAPQPLTVFDDAEGGMRYWPEVVDPATAARWFDTLRAHAHWKHERRPMYERIVEVPRLRAGYRLDALPAQLPLAQMLAVVQGRVPAPYTEVGLNFYRDGRDSVAMHHDKLHMLVPGQPIALLSLGGPRRMRIRAMHTPRTWSLELAPGSLLMMSHASQRTHEHGIPKTAGPVAPRMSVVLRARPD</sequence>
<feature type="domain" description="Fe2OG dioxygenase" evidence="1">
    <location>
        <begin position="95"/>
        <end position="192"/>
    </location>
</feature>
<name>G7UT49_PSEUP</name>
<dbReference type="Gene3D" id="2.60.120.590">
    <property type="entry name" value="Alpha-ketoglutarate-dependent dioxygenase AlkB-like"/>
    <property type="match status" value="1"/>
</dbReference>
<dbReference type="InterPro" id="IPR027450">
    <property type="entry name" value="AlkB-like"/>
</dbReference>
<dbReference type="PROSITE" id="PS51471">
    <property type="entry name" value="FE2OG_OXY"/>
    <property type="match status" value="1"/>
</dbReference>
<dbReference type="AlphaFoldDB" id="G7UT49"/>
<dbReference type="STRING" id="1045855.DSC_07315"/>
<organism evidence="2 3">
    <name type="scientific">Pseudoxanthomonas spadix (strain BD-a59)</name>
    <dbReference type="NCBI Taxonomy" id="1045855"/>
    <lineage>
        <taxon>Bacteria</taxon>
        <taxon>Pseudomonadati</taxon>
        <taxon>Pseudomonadota</taxon>
        <taxon>Gammaproteobacteria</taxon>
        <taxon>Lysobacterales</taxon>
        <taxon>Lysobacteraceae</taxon>
        <taxon>Pseudoxanthomonas</taxon>
    </lineage>
</organism>
<dbReference type="PANTHER" id="PTHR31212">
    <property type="entry name" value="ALPHA-KETOGLUTARATE-DEPENDENT DIOXYGENASE ALKB HOMOLOG 3"/>
    <property type="match status" value="1"/>
</dbReference>
<dbReference type="Proteomes" id="UP000005870">
    <property type="component" value="Chromosome"/>
</dbReference>
<dbReference type="PANTHER" id="PTHR31212:SF4">
    <property type="entry name" value="ALPHA-KETOGLUTARATE-DEPENDENT DIOXYGENASE ALKB HOMOLOG 3"/>
    <property type="match status" value="1"/>
</dbReference>